<protein>
    <submittedName>
        <fullName evidence="1">Uncharacterized protein</fullName>
    </submittedName>
</protein>
<reference evidence="1" key="1">
    <citation type="submission" date="2019-11" db="EMBL/GenBank/DDBJ databases">
        <title>Nori genome reveals adaptations in red seaweeds to the harsh intertidal environment.</title>
        <authorList>
            <person name="Wang D."/>
            <person name="Mao Y."/>
        </authorList>
    </citation>
    <scope>NUCLEOTIDE SEQUENCE</scope>
    <source>
        <tissue evidence="1">Gametophyte</tissue>
    </source>
</reference>
<dbReference type="Proteomes" id="UP000798662">
    <property type="component" value="Chromosome 2"/>
</dbReference>
<name>A0ACC3C2S4_PYRYE</name>
<dbReference type="EMBL" id="CM020619">
    <property type="protein sequence ID" value="KAK1864419.1"/>
    <property type="molecule type" value="Genomic_DNA"/>
</dbReference>
<comment type="caution">
    <text evidence="1">The sequence shown here is derived from an EMBL/GenBank/DDBJ whole genome shotgun (WGS) entry which is preliminary data.</text>
</comment>
<organism evidence="1 2">
    <name type="scientific">Pyropia yezoensis</name>
    <name type="common">Susabi-nori</name>
    <name type="synonym">Porphyra yezoensis</name>
    <dbReference type="NCBI Taxonomy" id="2788"/>
    <lineage>
        <taxon>Eukaryota</taxon>
        <taxon>Rhodophyta</taxon>
        <taxon>Bangiophyceae</taxon>
        <taxon>Bangiales</taxon>
        <taxon>Bangiaceae</taxon>
        <taxon>Pyropia</taxon>
    </lineage>
</organism>
<sequence length="170" mass="17974">MMGARRDRERPREWRRGGRKDGARGTVFFWQLATRGASPPQRTGAADGSVRPTPPPPPRCLAPATDGTASAVAVGPCNHCRCRGCGRQRRLPPPSPPLLPWWRPPASDAVVCDGGLGGRVPLAGFKMVTARAFHRWGSPPPAPLPPSLPPSAGYRGGRGSRPPRAVGTAA</sequence>
<proteinExistence type="predicted"/>
<evidence type="ECO:0000313" key="2">
    <source>
        <dbReference type="Proteomes" id="UP000798662"/>
    </source>
</evidence>
<keyword evidence="2" id="KW-1185">Reference proteome</keyword>
<gene>
    <name evidence="1" type="ORF">I4F81_006967</name>
</gene>
<evidence type="ECO:0000313" key="1">
    <source>
        <dbReference type="EMBL" id="KAK1864419.1"/>
    </source>
</evidence>
<accession>A0ACC3C2S4</accession>